<dbReference type="InterPro" id="IPR029060">
    <property type="entry name" value="PIN-like_dom_sf"/>
</dbReference>
<evidence type="ECO:0000313" key="2">
    <source>
        <dbReference type="EMBL" id="KKS47175.1"/>
    </source>
</evidence>
<dbReference type="InterPro" id="IPR002716">
    <property type="entry name" value="PIN_dom"/>
</dbReference>
<dbReference type="InterPro" id="IPR002850">
    <property type="entry name" value="PIN_toxin-like"/>
</dbReference>
<proteinExistence type="predicted"/>
<dbReference type="AlphaFoldDB" id="A0A0G0ZEL5"/>
<accession>A0A0G0ZEL5</accession>
<dbReference type="SMART" id="SM00670">
    <property type="entry name" value="PINc"/>
    <property type="match status" value="1"/>
</dbReference>
<evidence type="ECO:0000313" key="3">
    <source>
        <dbReference type="Proteomes" id="UP000034320"/>
    </source>
</evidence>
<organism evidence="2 3">
    <name type="scientific">Candidatus Gottesmanbacteria bacterium GW2011_GWA2_42_18</name>
    <dbReference type="NCBI Taxonomy" id="1618442"/>
    <lineage>
        <taxon>Bacteria</taxon>
        <taxon>Candidatus Gottesmaniibacteriota</taxon>
    </lineage>
</organism>
<comment type="caution">
    <text evidence="2">The sequence shown here is derived from an EMBL/GenBank/DDBJ whole genome shotgun (WGS) entry which is preliminary data.</text>
</comment>
<feature type="domain" description="PIN" evidence="1">
    <location>
        <begin position="1"/>
        <end position="116"/>
    </location>
</feature>
<dbReference type="NCBIfam" id="TIGR00305">
    <property type="entry name" value="putative toxin-antitoxin system toxin component, PIN family"/>
    <property type="match status" value="1"/>
</dbReference>
<gene>
    <name evidence="2" type="ORF">UV09_C0008G0041</name>
</gene>
<dbReference type="Pfam" id="PF13470">
    <property type="entry name" value="PIN_3"/>
    <property type="match status" value="1"/>
</dbReference>
<protein>
    <recommendedName>
        <fullName evidence="1">PIN domain-containing protein</fullName>
    </recommendedName>
</protein>
<evidence type="ECO:0000259" key="1">
    <source>
        <dbReference type="SMART" id="SM00670"/>
    </source>
</evidence>
<dbReference type="PANTHER" id="PTHR34610:SF4">
    <property type="entry name" value="SLL8027 PROTEIN"/>
    <property type="match status" value="1"/>
</dbReference>
<dbReference type="EMBL" id="LCDD01000008">
    <property type="protein sequence ID" value="KKS47175.1"/>
    <property type="molecule type" value="Genomic_DNA"/>
</dbReference>
<name>A0A0G0ZEL5_9BACT</name>
<dbReference type="SUPFAM" id="SSF88723">
    <property type="entry name" value="PIN domain-like"/>
    <property type="match status" value="1"/>
</dbReference>
<sequence>MKVYFDASVIVASLLSASGGSSLLFKFIKKGMISGFTSQTVLQEILEEKKYFKFRKSKKEIEDFIAQSGLVVREKISEDEIRQYEGKIDKEDAHLIAGAVQTKCQYLVSLDKKHVLKEEVRKKFPHLKILSPKELLQAIVK</sequence>
<dbReference type="Proteomes" id="UP000034320">
    <property type="component" value="Unassembled WGS sequence"/>
</dbReference>
<reference evidence="2 3" key="1">
    <citation type="journal article" date="2015" name="Nature">
        <title>rRNA introns, odd ribosomes, and small enigmatic genomes across a large radiation of phyla.</title>
        <authorList>
            <person name="Brown C.T."/>
            <person name="Hug L.A."/>
            <person name="Thomas B.C."/>
            <person name="Sharon I."/>
            <person name="Castelle C.J."/>
            <person name="Singh A."/>
            <person name="Wilkins M.J."/>
            <person name="Williams K.H."/>
            <person name="Banfield J.F."/>
        </authorList>
    </citation>
    <scope>NUCLEOTIDE SEQUENCE [LARGE SCALE GENOMIC DNA]</scope>
</reference>
<dbReference type="PANTHER" id="PTHR34610">
    <property type="entry name" value="SSL7007 PROTEIN"/>
    <property type="match status" value="1"/>
</dbReference>